<dbReference type="PROSITE" id="PS50011">
    <property type="entry name" value="PROTEIN_KINASE_DOM"/>
    <property type="match status" value="1"/>
</dbReference>
<dbReference type="Pfam" id="PF13308">
    <property type="entry name" value="YARHG"/>
    <property type="match status" value="1"/>
</dbReference>
<dbReference type="Pfam" id="PF03793">
    <property type="entry name" value="PASTA"/>
    <property type="match status" value="1"/>
</dbReference>
<evidence type="ECO:0000256" key="5">
    <source>
        <dbReference type="ARBA" id="ARBA00022840"/>
    </source>
</evidence>
<dbReference type="Proteomes" id="UP000233425">
    <property type="component" value="Unassembled WGS sequence"/>
</dbReference>
<feature type="region of interest" description="Disordered" evidence="6">
    <location>
        <begin position="486"/>
        <end position="529"/>
    </location>
</feature>
<keyword evidence="5" id="KW-0067">ATP-binding</keyword>
<evidence type="ECO:0000259" key="9">
    <source>
        <dbReference type="PROSITE" id="PS51178"/>
    </source>
</evidence>
<dbReference type="GO" id="GO:0004674">
    <property type="term" value="F:protein serine/threonine kinase activity"/>
    <property type="evidence" value="ECO:0007669"/>
    <property type="project" value="UniProtKB-EC"/>
</dbReference>
<feature type="transmembrane region" description="Helical" evidence="7">
    <location>
        <begin position="540"/>
        <end position="564"/>
    </location>
</feature>
<dbReference type="InterPro" id="IPR011009">
    <property type="entry name" value="Kinase-like_dom_sf"/>
</dbReference>
<evidence type="ECO:0000313" key="10">
    <source>
        <dbReference type="EMBL" id="PKD32401.1"/>
    </source>
</evidence>
<feature type="compositionally biased region" description="Basic and acidic residues" evidence="6">
    <location>
        <begin position="494"/>
        <end position="508"/>
    </location>
</feature>
<feature type="compositionally biased region" description="Basic and acidic residues" evidence="6">
    <location>
        <begin position="418"/>
        <end position="433"/>
    </location>
</feature>
<feature type="region of interest" description="Disordered" evidence="6">
    <location>
        <begin position="678"/>
        <end position="723"/>
    </location>
</feature>
<dbReference type="PANTHER" id="PTHR43671">
    <property type="entry name" value="SERINE/THREONINE-PROTEIN KINASE NEK"/>
    <property type="match status" value="1"/>
</dbReference>
<dbReference type="CDD" id="cd06577">
    <property type="entry name" value="PASTA_pknB"/>
    <property type="match status" value="1"/>
</dbReference>
<feature type="compositionally biased region" description="Acidic residues" evidence="6">
    <location>
        <begin position="363"/>
        <end position="377"/>
    </location>
</feature>
<evidence type="ECO:0000313" key="11">
    <source>
        <dbReference type="Proteomes" id="UP000233425"/>
    </source>
</evidence>
<proteinExistence type="predicted"/>
<feature type="compositionally biased region" description="Low complexity" evidence="6">
    <location>
        <begin position="685"/>
        <end position="722"/>
    </location>
</feature>
<dbReference type="GO" id="GO:0005524">
    <property type="term" value="F:ATP binding"/>
    <property type="evidence" value="ECO:0007669"/>
    <property type="project" value="UniProtKB-KW"/>
</dbReference>
<gene>
    <name evidence="10" type="primary">stkP</name>
    <name evidence="10" type="ORF">RBATCC27255_00349</name>
</gene>
<feature type="domain" description="PASTA" evidence="9">
    <location>
        <begin position="607"/>
        <end position="674"/>
    </location>
</feature>
<dbReference type="EC" id="2.7.11.1" evidence="1"/>
<keyword evidence="3" id="KW-0547">Nucleotide-binding</keyword>
<keyword evidence="7" id="KW-0812">Transmembrane</keyword>
<protein>
    <recommendedName>
        <fullName evidence="1">non-specific serine/threonine protein kinase</fullName>
        <ecNumber evidence="1">2.7.11.1</ecNumber>
    </recommendedName>
</protein>
<evidence type="ECO:0000256" key="2">
    <source>
        <dbReference type="ARBA" id="ARBA00022679"/>
    </source>
</evidence>
<feature type="region of interest" description="Disordered" evidence="6">
    <location>
        <begin position="359"/>
        <end position="443"/>
    </location>
</feature>
<comment type="caution">
    <text evidence="10">The sequence shown here is derived from an EMBL/GenBank/DDBJ whole genome shotgun (WGS) entry which is preliminary data.</text>
</comment>
<dbReference type="EMBL" id="NNSR01000026">
    <property type="protein sequence ID" value="PKD32401.1"/>
    <property type="molecule type" value="Genomic_DNA"/>
</dbReference>
<keyword evidence="2 10" id="KW-0808">Transferase</keyword>
<evidence type="ECO:0000259" key="8">
    <source>
        <dbReference type="PROSITE" id="PS50011"/>
    </source>
</evidence>
<dbReference type="InterPro" id="IPR005543">
    <property type="entry name" value="PASTA_dom"/>
</dbReference>
<keyword evidence="11" id="KW-1185">Reference proteome</keyword>
<feature type="region of interest" description="Disordered" evidence="6">
    <location>
        <begin position="275"/>
        <end position="294"/>
    </location>
</feature>
<accession>A0A2N0UZI5</accession>
<reference evidence="10" key="1">
    <citation type="journal article" date="2018" name="Environ. Microbiol.">
        <title>Sporulation capability and amylosome conservation among diverse human colonic and rumen isolates of the keystone starch-degrader Ruminococcus bromii.</title>
        <authorList>
            <person name="Mukhopadhya I."/>
            <person name="Morais S."/>
            <person name="Laverde-Gomez J."/>
            <person name="Sheridan P.O."/>
            <person name="Walker A.W."/>
            <person name="Kelly W."/>
            <person name="Klieve A.V."/>
            <person name="Ouwerkerk D."/>
            <person name="Duncan S.H."/>
            <person name="Louis P."/>
            <person name="Koropatkin N."/>
            <person name="Cockburn D."/>
            <person name="Kibler R."/>
            <person name="Cooper P.J."/>
            <person name="Sandoval C."/>
            <person name="Crost E."/>
            <person name="Juge N."/>
            <person name="Bayer E.A."/>
            <person name="Flint H.J."/>
        </authorList>
    </citation>
    <scope>NUCLEOTIDE SEQUENCE [LARGE SCALE GENOMIC DNA]</scope>
    <source>
        <strain evidence="10">ATCC 27255</strain>
    </source>
</reference>
<dbReference type="SMART" id="SM01324">
    <property type="entry name" value="YARHG"/>
    <property type="match status" value="1"/>
</dbReference>
<organism evidence="10 11">
    <name type="scientific">Ruminococcus bromii</name>
    <dbReference type="NCBI Taxonomy" id="40518"/>
    <lineage>
        <taxon>Bacteria</taxon>
        <taxon>Bacillati</taxon>
        <taxon>Bacillota</taxon>
        <taxon>Clostridia</taxon>
        <taxon>Eubacteriales</taxon>
        <taxon>Oscillospiraceae</taxon>
        <taxon>Ruminococcus</taxon>
    </lineage>
</organism>
<dbReference type="SMART" id="SM00220">
    <property type="entry name" value="S_TKc"/>
    <property type="match status" value="1"/>
</dbReference>
<dbReference type="PROSITE" id="PS51178">
    <property type="entry name" value="PASTA"/>
    <property type="match status" value="1"/>
</dbReference>
<name>A0A2N0UZI5_9FIRM</name>
<dbReference type="SMART" id="SM00740">
    <property type="entry name" value="PASTA"/>
    <property type="match status" value="1"/>
</dbReference>
<dbReference type="RefSeq" id="WP_101028470.1">
    <property type="nucleotide sequence ID" value="NZ_CABMMZ010000026.1"/>
</dbReference>
<dbReference type="Pfam" id="PF00069">
    <property type="entry name" value="Pkinase"/>
    <property type="match status" value="1"/>
</dbReference>
<feature type="domain" description="Protein kinase" evidence="8">
    <location>
        <begin position="14"/>
        <end position="268"/>
    </location>
</feature>
<evidence type="ECO:0000256" key="4">
    <source>
        <dbReference type="ARBA" id="ARBA00022777"/>
    </source>
</evidence>
<dbReference type="AlphaFoldDB" id="A0A2N0UZI5"/>
<evidence type="ECO:0000256" key="7">
    <source>
        <dbReference type="SAM" id="Phobius"/>
    </source>
</evidence>
<dbReference type="Gene3D" id="1.20.58.1690">
    <property type="match status" value="1"/>
</dbReference>
<dbReference type="InterPro" id="IPR000719">
    <property type="entry name" value="Prot_kinase_dom"/>
</dbReference>
<dbReference type="InterPro" id="IPR050660">
    <property type="entry name" value="NEK_Ser/Thr_kinase"/>
</dbReference>
<sequence length="810" mass="89726">MAKMIKLPADLRDWKVTSFVGEDNGCEVYKVSRKIDKNTAQNAILRHAFIGKNNYNDERAEYFAEEADFIESVKNLDGVSNYLDVYVQDNQNKETCDLYIFTEELTSLDELMKTKTFAEDEVVDFGIQMSSLLETLETKNIFHGNISPKNIFVTADGKYKIGGFTEFEGKIDDKSYIAPEVFRQENVDYTTDIYSVGIIMYAMCNGGKIPFENDSCDRDSACKERFSGKAVTAPSEGNEKLKSVIVIACQPDNANRWKNAGNIKNALTSIKDEIATSSPAPNPEVVVPESTDFDGNVFEEYDYDEFEDTEPTEPQDNFDAKDEVQTVEDTVLDNEFGEAEQLSIDGVLNQEEPLPVAENASVEAEDTAESDENDNEGGFEVVDVTDAVDEPENTELKTDDNTTEYEDISSFSSDSETDDNKNVVDDKKPEEYKNISSNSGENEVVPEVLPTVTSTDVFENYSAADHKNNLTSSDSVKDYGDFFDDEPSAVPAENKVEDTKTVDDKTSFDDNSFENDNKDEFGYENEDDNKENVKKKKNKFIIVLCAVVIAAALGFIGFCVYNGLSNSSTDNKTTTAETATSAEVTTQAPSTAVPTTVPATTEQVTTSSSYNNVVPVVGYGYSYGKKLLEQAGFTVEISDYEYSYDYPEGYIISQTPEGDTSASTGTVVKLVISSGQIQRETEAPATQAQQSSNSQNSSSGNSNSQSSNAQSSSNTNTNNNGGFIFPNSDSSYLSNAQVSALSDNDLQLAINEIYARRGRIFKDASLNAYFNSQSWYEGKYTAEEFEKNVKFNTYEQKNLQLLINERRSRK</sequence>
<keyword evidence="7" id="KW-0472">Membrane</keyword>
<evidence type="ECO:0000256" key="3">
    <source>
        <dbReference type="ARBA" id="ARBA00022741"/>
    </source>
</evidence>
<dbReference type="SUPFAM" id="SSF56112">
    <property type="entry name" value="Protein kinase-like (PK-like)"/>
    <property type="match status" value="1"/>
</dbReference>
<dbReference type="InterPro" id="IPR038434">
    <property type="entry name" value="YARHG_sf"/>
</dbReference>
<evidence type="ECO:0000256" key="1">
    <source>
        <dbReference type="ARBA" id="ARBA00012513"/>
    </source>
</evidence>
<evidence type="ECO:0000256" key="6">
    <source>
        <dbReference type="SAM" id="MobiDB-lite"/>
    </source>
</evidence>
<dbReference type="InterPro" id="IPR025582">
    <property type="entry name" value="YARHG_dom"/>
</dbReference>
<dbReference type="Gene3D" id="3.30.10.20">
    <property type="match status" value="1"/>
</dbReference>
<keyword evidence="7" id="KW-1133">Transmembrane helix</keyword>
<dbReference type="Gene3D" id="3.30.200.20">
    <property type="entry name" value="Phosphorylase Kinase, domain 1"/>
    <property type="match status" value="1"/>
</dbReference>
<dbReference type="Gene3D" id="1.10.510.10">
    <property type="entry name" value="Transferase(Phosphotransferase) domain 1"/>
    <property type="match status" value="1"/>
</dbReference>
<dbReference type="PANTHER" id="PTHR43671:SF13">
    <property type="entry name" value="SERINE_THREONINE-PROTEIN KINASE NEK2"/>
    <property type="match status" value="1"/>
</dbReference>
<keyword evidence="4 10" id="KW-0418">Kinase</keyword>